<keyword evidence="2" id="KW-1185">Reference proteome</keyword>
<comment type="caution">
    <text evidence="1">The sequence shown here is derived from an EMBL/GenBank/DDBJ whole genome shotgun (WGS) entry which is preliminary data.</text>
</comment>
<reference evidence="1 2" key="1">
    <citation type="submission" date="2019-01" db="EMBL/GenBank/DDBJ databases">
        <title>A draft genome assembly of the solar-powered sea slug Elysia chlorotica.</title>
        <authorList>
            <person name="Cai H."/>
            <person name="Li Q."/>
            <person name="Fang X."/>
            <person name="Li J."/>
            <person name="Curtis N.E."/>
            <person name="Altenburger A."/>
            <person name="Shibata T."/>
            <person name="Feng M."/>
            <person name="Maeda T."/>
            <person name="Schwartz J.A."/>
            <person name="Shigenobu S."/>
            <person name="Lundholm N."/>
            <person name="Nishiyama T."/>
            <person name="Yang H."/>
            <person name="Hasebe M."/>
            <person name="Li S."/>
            <person name="Pierce S.K."/>
            <person name="Wang J."/>
        </authorList>
    </citation>
    <scope>NUCLEOTIDE SEQUENCE [LARGE SCALE GENOMIC DNA]</scope>
    <source>
        <strain evidence="1">EC2010</strain>
        <tissue evidence="1">Whole organism of an adult</tissue>
    </source>
</reference>
<accession>A0A3S1BF73</accession>
<feature type="non-terminal residue" evidence="1">
    <location>
        <position position="145"/>
    </location>
</feature>
<proteinExistence type="predicted"/>
<evidence type="ECO:0000313" key="2">
    <source>
        <dbReference type="Proteomes" id="UP000271974"/>
    </source>
</evidence>
<gene>
    <name evidence="1" type="ORF">EGW08_009624</name>
</gene>
<dbReference type="AlphaFoldDB" id="A0A3S1BF73"/>
<sequence>QQLEKAPEPLWPEEITPPIFEDLHYLGMLHAELFEEDVHIQAALSVQNVDLEKHESAYLHIFPLLLVIWHGIGGLPRTFGPTLQIDAEQFVHLLVIHLVFLRHSANHGPQVGFADHAGDGDLLPLQSLHLAPRLRGVGLGEVGGR</sequence>
<evidence type="ECO:0000313" key="1">
    <source>
        <dbReference type="EMBL" id="RUS82631.1"/>
    </source>
</evidence>
<dbReference type="EMBL" id="RQTK01000278">
    <property type="protein sequence ID" value="RUS82631.1"/>
    <property type="molecule type" value="Genomic_DNA"/>
</dbReference>
<protein>
    <submittedName>
        <fullName evidence="1">Uncharacterized protein</fullName>
    </submittedName>
</protein>
<organism evidence="1 2">
    <name type="scientific">Elysia chlorotica</name>
    <name type="common">Eastern emerald elysia</name>
    <name type="synonym">Sea slug</name>
    <dbReference type="NCBI Taxonomy" id="188477"/>
    <lineage>
        <taxon>Eukaryota</taxon>
        <taxon>Metazoa</taxon>
        <taxon>Spiralia</taxon>
        <taxon>Lophotrochozoa</taxon>
        <taxon>Mollusca</taxon>
        <taxon>Gastropoda</taxon>
        <taxon>Heterobranchia</taxon>
        <taxon>Euthyneura</taxon>
        <taxon>Panpulmonata</taxon>
        <taxon>Sacoglossa</taxon>
        <taxon>Placobranchoidea</taxon>
        <taxon>Plakobranchidae</taxon>
        <taxon>Elysia</taxon>
    </lineage>
</organism>
<dbReference type="Proteomes" id="UP000271974">
    <property type="component" value="Unassembled WGS sequence"/>
</dbReference>
<name>A0A3S1BF73_ELYCH</name>
<feature type="non-terminal residue" evidence="1">
    <location>
        <position position="1"/>
    </location>
</feature>